<organism evidence="1">
    <name type="scientific">Lotharella oceanica</name>
    <dbReference type="NCBI Taxonomy" id="641309"/>
    <lineage>
        <taxon>Eukaryota</taxon>
        <taxon>Sar</taxon>
        <taxon>Rhizaria</taxon>
        <taxon>Cercozoa</taxon>
        <taxon>Chlorarachniophyceae</taxon>
        <taxon>Lotharella</taxon>
    </lineage>
</organism>
<dbReference type="EMBL" id="HBHP01003366">
    <property type="protein sequence ID" value="CAD9748219.1"/>
    <property type="molecule type" value="Transcribed_RNA"/>
</dbReference>
<protein>
    <submittedName>
        <fullName evidence="1">Uncharacterized protein</fullName>
    </submittedName>
</protein>
<accession>A0A7S2X6S2</accession>
<reference evidence="1" key="1">
    <citation type="submission" date="2021-01" db="EMBL/GenBank/DDBJ databases">
        <authorList>
            <person name="Corre E."/>
            <person name="Pelletier E."/>
            <person name="Niang G."/>
            <person name="Scheremetjew M."/>
            <person name="Finn R."/>
            <person name="Kale V."/>
            <person name="Holt S."/>
            <person name="Cochrane G."/>
            <person name="Meng A."/>
            <person name="Brown T."/>
            <person name="Cohen L."/>
        </authorList>
    </citation>
    <scope>NUCLEOTIDE SEQUENCE</scope>
    <source>
        <strain evidence="1">CCMP622</strain>
    </source>
</reference>
<proteinExistence type="predicted"/>
<gene>
    <name evidence="1" type="ORF">LSP00402_LOCUS2129</name>
</gene>
<dbReference type="AlphaFoldDB" id="A0A7S2X6S2"/>
<evidence type="ECO:0000313" key="1">
    <source>
        <dbReference type="EMBL" id="CAD9748219.1"/>
    </source>
</evidence>
<sequence length="374" mass="42222">MGSGDGKGRAPAERLRFALEHVSWKHISFVLACVVVLLTLHTLALPSHGSRSTTASNLNGDGDVLLIIFGTTMFPNATGVRFEEALESVKNAKNEGWITVICDSSPDPEVRVRLKLAGASVFAQHKAGRKGQGLREALQAALDVVPPTATDAIFAYQEIEKSNMPFHWAEVKDKMIQTGADIAVPWREESLFQATYPVAQYHSETFGRIYLNTLARKKIKMVGKSLANPSARERTWEDLDWHFGPFAFRQEWSEFWLQHDGQMWDAQILPMVYAIRSGAVPISVEIPFRASPHMKREEDNNLFFTTKRKSQLEKLLDKVEESLVNPIPDYTHAVGSVCAEMMNLTCHALRFEQPLEMLRSCWPEIKCVHDCERR</sequence>
<name>A0A7S2X6S2_9EUKA</name>